<sequence>MNQQETDQIKNIIMNIEEKRDYIPYLSDLENHEIFGPIFKSISAEDKIDVQHIINDFIAEKIEGMTKTKWGQLFKRFYEAYNELFWKFRTLNEGEATAKNFQEIGKQVEQEMFKLEWILTEKMFKQEKWLDKVIDSFYKIVYTFFPKYNKIDQE</sequence>
<protein>
    <submittedName>
        <fullName evidence="1">Uncharacterized protein</fullName>
    </submittedName>
</protein>
<gene>
    <name evidence="1" type="ORF">ACD_80C00146G0009</name>
</gene>
<evidence type="ECO:0000313" key="1">
    <source>
        <dbReference type="EMBL" id="EKD24854.1"/>
    </source>
</evidence>
<name>K1YHK1_9BACT</name>
<dbReference type="EMBL" id="AMFJ01036153">
    <property type="protein sequence ID" value="EKD24854.1"/>
    <property type="molecule type" value="Genomic_DNA"/>
</dbReference>
<dbReference type="AlphaFoldDB" id="K1YHK1"/>
<comment type="caution">
    <text evidence="1">The sequence shown here is derived from an EMBL/GenBank/DDBJ whole genome shotgun (WGS) entry which is preliminary data.</text>
</comment>
<reference evidence="1" key="1">
    <citation type="journal article" date="2012" name="Science">
        <title>Fermentation, hydrogen, and sulfur metabolism in multiple uncultivated bacterial phyla.</title>
        <authorList>
            <person name="Wrighton K.C."/>
            <person name="Thomas B.C."/>
            <person name="Sharon I."/>
            <person name="Miller C.S."/>
            <person name="Castelle C.J."/>
            <person name="VerBerkmoes N.C."/>
            <person name="Wilkins M.J."/>
            <person name="Hettich R.L."/>
            <person name="Lipton M.S."/>
            <person name="Williams K.H."/>
            <person name="Long P.E."/>
            <person name="Banfield J.F."/>
        </authorList>
    </citation>
    <scope>NUCLEOTIDE SEQUENCE [LARGE SCALE GENOMIC DNA]</scope>
</reference>
<accession>K1YHK1</accession>
<organism evidence="1">
    <name type="scientific">uncultured bacterium</name>
    <name type="common">gcode 4</name>
    <dbReference type="NCBI Taxonomy" id="1234023"/>
    <lineage>
        <taxon>Bacteria</taxon>
        <taxon>environmental samples</taxon>
    </lineage>
</organism>
<proteinExistence type="predicted"/>